<evidence type="ECO:0000313" key="2">
    <source>
        <dbReference type="Proteomes" id="UP000072763"/>
    </source>
</evidence>
<protein>
    <recommendedName>
        <fullName evidence="3">Polyketide cyclase</fullName>
    </recommendedName>
</protein>
<proteinExistence type="predicted"/>
<evidence type="ECO:0008006" key="3">
    <source>
        <dbReference type="Google" id="ProtNLM"/>
    </source>
</evidence>
<dbReference type="AlphaFoldDB" id="A0A147DMS2"/>
<dbReference type="STRING" id="465820.NS263_12345"/>
<dbReference type="EMBL" id="LDRC01000084">
    <property type="protein sequence ID" value="KTR49302.1"/>
    <property type="molecule type" value="Genomic_DNA"/>
</dbReference>
<organism evidence="1 2">
    <name type="scientific">Curtobacterium oceanosedimentum</name>
    <dbReference type="NCBI Taxonomy" id="465820"/>
    <lineage>
        <taxon>Bacteria</taxon>
        <taxon>Bacillati</taxon>
        <taxon>Actinomycetota</taxon>
        <taxon>Actinomycetes</taxon>
        <taxon>Micrococcales</taxon>
        <taxon>Microbacteriaceae</taxon>
        <taxon>Curtobacterium</taxon>
    </lineage>
</organism>
<dbReference type="RefSeq" id="WP_058750555.1">
    <property type="nucleotide sequence ID" value="NZ_LDRC01000084.1"/>
</dbReference>
<evidence type="ECO:0000313" key="1">
    <source>
        <dbReference type="EMBL" id="KTR49302.1"/>
    </source>
</evidence>
<accession>A0A147DMS2</accession>
<dbReference type="PATRIC" id="fig|465820.4.peg.3196"/>
<comment type="caution">
    <text evidence="1">The sequence shown here is derived from an EMBL/GenBank/DDBJ whole genome shotgun (WGS) entry which is preliminary data.</text>
</comment>
<reference evidence="1 2" key="1">
    <citation type="journal article" date="2016" name="Front. Microbiol.">
        <title>Genomic Resource of Rice Seed Associated Bacteria.</title>
        <authorList>
            <person name="Midha S."/>
            <person name="Bansal K."/>
            <person name="Sharma S."/>
            <person name="Kumar N."/>
            <person name="Patil P.P."/>
            <person name="Chaudhry V."/>
            <person name="Patil P.B."/>
        </authorList>
    </citation>
    <scope>NUCLEOTIDE SEQUENCE [LARGE SCALE GENOMIC DNA]</scope>
    <source>
        <strain evidence="1 2">NS359</strain>
    </source>
</reference>
<name>A0A147DMS2_9MICO</name>
<dbReference type="Proteomes" id="UP000072763">
    <property type="component" value="Unassembled WGS sequence"/>
</dbReference>
<dbReference type="OrthoDB" id="7428016at2"/>
<sequence length="160" mass="17776">MHVGLRIVLDAPVDAVRDALLSPSVMVAVTKPFLVYRSRSPEGLPERWTPGVPHPITADAFGVVPSGDTHVDIDLYEVDGVPVQRDNGGGVSGLFGRMTMRHRMATVDLGDGRTLLLDRLTYRMRPAVLGAALWPGMWVIWQWRALRMRQLAPSWRPSAR</sequence>
<gene>
    <name evidence="1" type="ORF">NS359_14140</name>
</gene>